<feature type="region of interest" description="Disordered" evidence="1">
    <location>
        <begin position="1"/>
        <end position="26"/>
    </location>
</feature>
<feature type="region of interest" description="Disordered" evidence="1">
    <location>
        <begin position="169"/>
        <end position="258"/>
    </location>
</feature>
<feature type="region of interest" description="Disordered" evidence="1">
    <location>
        <begin position="332"/>
        <end position="409"/>
    </location>
</feature>
<dbReference type="Pfam" id="PF15681">
    <property type="entry name" value="LAX"/>
    <property type="match status" value="1"/>
</dbReference>
<protein>
    <submittedName>
        <fullName evidence="3">Lymphocyte transmembrane adapter 1</fullName>
    </submittedName>
</protein>
<dbReference type="PANTHER" id="PTHR24091">
    <property type="entry name" value="LYMPHOCYTE TRANSMEMBRANE ADAPTER 1"/>
    <property type="match status" value="1"/>
</dbReference>
<feature type="compositionally biased region" description="Polar residues" evidence="1">
    <location>
        <begin position="296"/>
        <end position="312"/>
    </location>
</feature>
<feature type="region of interest" description="Disordered" evidence="1">
    <location>
        <begin position="101"/>
        <end position="129"/>
    </location>
</feature>
<feature type="compositionally biased region" description="Polar residues" evidence="1">
    <location>
        <begin position="101"/>
        <end position="113"/>
    </location>
</feature>
<feature type="compositionally biased region" description="Basic and acidic residues" evidence="1">
    <location>
        <begin position="114"/>
        <end position="125"/>
    </location>
</feature>
<dbReference type="GO" id="GO:0005886">
    <property type="term" value="C:plasma membrane"/>
    <property type="evidence" value="ECO:0007669"/>
    <property type="project" value="TreeGrafter"/>
</dbReference>
<comment type="caution">
    <text evidence="3">The sequence shown here is derived from an EMBL/GenBank/DDBJ whole genome shotgun (WGS) entry which is preliminary data.</text>
</comment>
<dbReference type="InterPro" id="IPR031393">
    <property type="entry name" value="LAX"/>
</dbReference>
<dbReference type="Proteomes" id="UP000710432">
    <property type="component" value="Unassembled WGS sequence"/>
</dbReference>
<proteinExistence type="predicted"/>
<organism evidence="3 4">
    <name type="scientific">Microtus ochrogaster</name>
    <name type="common">Prairie vole</name>
    <dbReference type="NCBI Taxonomy" id="79684"/>
    <lineage>
        <taxon>Eukaryota</taxon>
        <taxon>Metazoa</taxon>
        <taxon>Chordata</taxon>
        <taxon>Craniata</taxon>
        <taxon>Vertebrata</taxon>
        <taxon>Euteleostomi</taxon>
        <taxon>Mammalia</taxon>
        <taxon>Eutheria</taxon>
        <taxon>Euarchontoglires</taxon>
        <taxon>Glires</taxon>
        <taxon>Rodentia</taxon>
        <taxon>Myomorpha</taxon>
        <taxon>Muroidea</taxon>
        <taxon>Cricetidae</taxon>
        <taxon>Arvicolinae</taxon>
        <taxon>Microtus</taxon>
    </lineage>
</organism>
<feature type="compositionally biased region" description="Low complexity" evidence="1">
    <location>
        <begin position="222"/>
        <end position="237"/>
    </location>
</feature>
<dbReference type="GO" id="GO:0006955">
    <property type="term" value="P:immune response"/>
    <property type="evidence" value="ECO:0007669"/>
    <property type="project" value="InterPro"/>
</dbReference>
<name>A0A8J6GTC5_MICOH</name>
<dbReference type="GO" id="GO:0050868">
    <property type="term" value="P:negative regulation of T cell activation"/>
    <property type="evidence" value="ECO:0007669"/>
    <property type="project" value="TreeGrafter"/>
</dbReference>
<dbReference type="AlphaFoldDB" id="A0A8J6GTC5"/>
<sequence>MYTTPAPPDVTRRNSRPSTLQRTLGGLEGKRGQTTSIFPGFLALLVILLVIMAACILWRWNKRKKRRVPYFQVAPSLTLPPPRQRAKNIYDFLPQQQAQLGRHQSNGFSTESLLSRDSDSPEHEASQALSSLQIHRASVHAVAYTVGIYDNGTVPQMCGDLAPSAPYNSVGTSRNNSSISSRESNDYVNVPTAEESSEALTAPKSTPESHLGLPSAQKLEFAEAGHAGSGAASDHTALWAPGSKRSDSLSDGEASSQTSNDYVNMMALDLEDIQEYQPSMALQCCRDYENVPSADPNGSQPQTWEEVTSSNTDHGDPVWRALSSVYYMAFQPSTQSEESEAAQAEEQSSEDSNDYENVLPANLEGRDCEQGPGAWHHSDEGTPSYLAGKPGGVAYPAGSLATDLSSEEA</sequence>
<evidence type="ECO:0000313" key="4">
    <source>
        <dbReference type="Proteomes" id="UP000710432"/>
    </source>
</evidence>
<reference evidence="3" key="1">
    <citation type="submission" date="2020-03" db="EMBL/GenBank/DDBJ databases">
        <title>Studies in the Genomics of Life Span.</title>
        <authorList>
            <person name="Glass D."/>
        </authorList>
    </citation>
    <scope>NUCLEOTIDE SEQUENCE</scope>
    <source>
        <strain evidence="3">LTLLF</strain>
        <tissue evidence="3">Muscle</tissue>
    </source>
</reference>
<feature type="region of interest" description="Disordered" evidence="1">
    <location>
        <begin position="289"/>
        <end position="314"/>
    </location>
</feature>
<feature type="transmembrane region" description="Helical" evidence="2">
    <location>
        <begin position="37"/>
        <end position="58"/>
    </location>
</feature>
<evidence type="ECO:0000313" key="3">
    <source>
        <dbReference type="EMBL" id="KAH0520061.1"/>
    </source>
</evidence>
<keyword evidence="2 3" id="KW-0812">Transmembrane</keyword>
<dbReference type="GO" id="GO:0046649">
    <property type="term" value="P:lymphocyte activation"/>
    <property type="evidence" value="ECO:0007669"/>
    <property type="project" value="TreeGrafter"/>
</dbReference>
<dbReference type="PANTHER" id="PTHR24091:SF0">
    <property type="entry name" value="LYMPHOCYTE TRANSMEMBRANE ADAPTER 1"/>
    <property type="match status" value="1"/>
</dbReference>
<dbReference type="EMBL" id="JAATJU010001300">
    <property type="protein sequence ID" value="KAH0520061.1"/>
    <property type="molecule type" value="Genomic_DNA"/>
</dbReference>
<keyword evidence="2" id="KW-0472">Membrane</keyword>
<evidence type="ECO:0000256" key="2">
    <source>
        <dbReference type="SAM" id="Phobius"/>
    </source>
</evidence>
<accession>A0A8J6GTC5</accession>
<gene>
    <name evidence="3" type="ORF">LTLLF_207995</name>
</gene>
<keyword evidence="2" id="KW-1133">Transmembrane helix</keyword>
<feature type="compositionally biased region" description="Low complexity" evidence="1">
    <location>
        <begin position="173"/>
        <end position="182"/>
    </location>
</feature>
<evidence type="ECO:0000256" key="1">
    <source>
        <dbReference type="SAM" id="MobiDB-lite"/>
    </source>
</evidence>
<dbReference type="GO" id="GO:0035556">
    <property type="term" value="P:intracellular signal transduction"/>
    <property type="evidence" value="ECO:0007669"/>
    <property type="project" value="TreeGrafter"/>
</dbReference>
<dbReference type="GO" id="GO:0050851">
    <property type="term" value="P:antigen receptor-mediated signaling pathway"/>
    <property type="evidence" value="ECO:0007669"/>
    <property type="project" value="TreeGrafter"/>
</dbReference>